<dbReference type="Proteomes" id="UP001283361">
    <property type="component" value="Unassembled WGS sequence"/>
</dbReference>
<organism evidence="1 2">
    <name type="scientific">Elysia crispata</name>
    <name type="common">lettuce slug</name>
    <dbReference type="NCBI Taxonomy" id="231223"/>
    <lineage>
        <taxon>Eukaryota</taxon>
        <taxon>Metazoa</taxon>
        <taxon>Spiralia</taxon>
        <taxon>Lophotrochozoa</taxon>
        <taxon>Mollusca</taxon>
        <taxon>Gastropoda</taxon>
        <taxon>Heterobranchia</taxon>
        <taxon>Euthyneura</taxon>
        <taxon>Panpulmonata</taxon>
        <taxon>Sacoglossa</taxon>
        <taxon>Placobranchoidea</taxon>
        <taxon>Plakobranchidae</taxon>
        <taxon>Elysia</taxon>
    </lineage>
</organism>
<protein>
    <submittedName>
        <fullName evidence="1">Uncharacterized protein</fullName>
    </submittedName>
</protein>
<evidence type="ECO:0000313" key="1">
    <source>
        <dbReference type="EMBL" id="KAK3802726.1"/>
    </source>
</evidence>
<accession>A0AAE1ECQ3</accession>
<name>A0AAE1ECQ3_9GAST</name>
<evidence type="ECO:0000313" key="2">
    <source>
        <dbReference type="Proteomes" id="UP001283361"/>
    </source>
</evidence>
<comment type="caution">
    <text evidence="1">The sequence shown here is derived from an EMBL/GenBank/DDBJ whole genome shotgun (WGS) entry which is preliminary data.</text>
</comment>
<gene>
    <name evidence="1" type="ORF">RRG08_001988</name>
</gene>
<sequence>MTHISVIISETTSDDLMIPARINPYLTSPLRAYYYSPGRWFYRYHLAEREAGCARLLKLLRLANRTLHPGTAAETKFATSQAGPPSRVADLQISVESTQDLIA</sequence>
<dbReference type="AlphaFoldDB" id="A0AAE1ECQ3"/>
<proteinExistence type="predicted"/>
<keyword evidence="2" id="KW-1185">Reference proteome</keyword>
<dbReference type="EMBL" id="JAWDGP010000218">
    <property type="protein sequence ID" value="KAK3802726.1"/>
    <property type="molecule type" value="Genomic_DNA"/>
</dbReference>
<reference evidence="1" key="1">
    <citation type="journal article" date="2023" name="G3 (Bethesda)">
        <title>A reference genome for the long-term kleptoplast-retaining sea slug Elysia crispata morphotype clarki.</title>
        <authorList>
            <person name="Eastman K.E."/>
            <person name="Pendleton A.L."/>
            <person name="Shaikh M.A."/>
            <person name="Suttiyut T."/>
            <person name="Ogas R."/>
            <person name="Tomko P."/>
            <person name="Gavelis G."/>
            <person name="Widhalm J.R."/>
            <person name="Wisecaver J.H."/>
        </authorList>
    </citation>
    <scope>NUCLEOTIDE SEQUENCE</scope>
    <source>
        <strain evidence="1">ECLA1</strain>
    </source>
</reference>